<accession>A0A8K0NFC6</accession>
<protein>
    <submittedName>
        <fullName evidence="1">Uncharacterized protein</fullName>
    </submittedName>
</protein>
<dbReference type="EMBL" id="CM017887">
    <property type="protein sequence ID" value="KAG1371209.1"/>
    <property type="molecule type" value="Genomic_DNA"/>
</dbReference>
<name>A0A8K0NFC6_COCNU</name>
<sequence>MRNSSDSPSQSCSGCVSSKSSAAVWIDSDHRTTASWDAHGHQRQSNDQSYEKSHNIYPIVLFSHAANLPHLC</sequence>
<reference evidence="1" key="1">
    <citation type="journal article" date="2017" name="Gigascience">
        <title>The genome draft of coconut (Cocos nucifera).</title>
        <authorList>
            <person name="Xiao Y."/>
            <person name="Xu P."/>
            <person name="Fan H."/>
            <person name="Baudouin L."/>
            <person name="Xia W."/>
            <person name="Bocs S."/>
            <person name="Xu J."/>
            <person name="Li Q."/>
            <person name="Guo A."/>
            <person name="Zhou L."/>
            <person name="Li J."/>
            <person name="Wu Y."/>
            <person name="Ma Z."/>
            <person name="Armero A."/>
            <person name="Issali A.E."/>
            <person name="Liu N."/>
            <person name="Peng M."/>
            <person name="Yang Y."/>
        </authorList>
    </citation>
    <scope>NUCLEOTIDE SEQUENCE</scope>
    <source>
        <tissue evidence="1">Spear leaf of Hainan Tall coconut</tissue>
    </source>
</reference>
<evidence type="ECO:0000313" key="2">
    <source>
        <dbReference type="Proteomes" id="UP000797356"/>
    </source>
</evidence>
<organism evidence="1 2">
    <name type="scientific">Cocos nucifera</name>
    <name type="common">Coconut palm</name>
    <dbReference type="NCBI Taxonomy" id="13894"/>
    <lineage>
        <taxon>Eukaryota</taxon>
        <taxon>Viridiplantae</taxon>
        <taxon>Streptophyta</taxon>
        <taxon>Embryophyta</taxon>
        <taxon>Tracheophyta</taxon>
        <taxon>Spermatophyta</taxon>
        <taxon>Magnoliopsida</taxon>
        <taxon>Liliopsida</taxon>
        <taxon>Arecaceae</taxon>
        <taxon>Arecoideae</taxon>
        <taxon>Cocoseae</taxon>
        <taxon>Attaleinae</taxon>
        <taxon>Cocos</taxon>
    </lineage>
</organism>
<reference evidence="1" key="2">
    <citation type="submission" date="2019-07" db="EMBL/GenBank/DDBJ databases">
        <authorList>
            <person name="Yang Y."/>
            <person name="Bocs S."/>
            <person name="Baudouin L."/>
        </authorList>
    </citation>
    <scope>NUCLEOTIDE SEQUENCE</scope>
    <source>
        <tissue evidence="1">Spear leaf of Hainan Tall coconut</tissue>
    </source>
</reference>
<proteinExistence type="predicted"/>
<dbReference type="AlphaFoldDB" id="A0A8K0NFC6"/>
<comment type="caution">
    <text evidence="1">The sequence shown here is derived from an EMBL/GenBank/DDBJ whole genome shotgun (WGS) entry which is preliminary data.</text>
</comment>
<dbReference type="Proteomes" id="UP000797356">
    <property type="component" value="Chromosome 16"/>
</dbReference>
<evidence type="ECO:0000313" key="1">
    <source>
        <dbReference type="EMBL" id="KAG1371209.1"/>
    </source>
</evidence>
<keyword evidence="2" id="KW-1185">Reference proteome</keyword>
<gene>
    <name evidence="1" type="ORF">COCNU_16G003030</name>
</gene>